<protein>
    <submittedName>
        <fullName evidence="8">WD_REPEATS_REGION domain-containing protein</fullName>
    </submittedName>
</protein>
<dbReference type="STRING" id="6248.A0A0K0EQE6"/>
<dbReference type="Gene3D" id="2.130.10.10">
    <property type="entry name" value="YVTN repeat-like/Quinoprotein amine dehydrogenase"/>
    <property type="match status" value="1"/>
</dbReference>
<proteinExistence type="inferred from homology"/>
<keyword evidence="3 6" id="KW-0853">WD repeat</keyword>
<keyword evidence="7" id="KW-1185">Reference proteome</keyword>
<dbReference type="InterPro" id="IPR015943">
    <property type="entry name" value="WD40/YVTN_repeat-like_dom_sf"/>
</dbReference>
<dbReference type="Proteomes" id="UP000035681">
    <property type="component" value="Unplaced"/>
</dbReference>
<evidence type="ECO:0000256" key="1">
    <source>
        <dbReference type="ARBA" id="ARBA00004123"/>
    </source>
</evidence>
<dbReference type="GO" id="GO:0003682">
    <property type="term" value="F:chromatin binding"/>
    <property type="evidence" value="ECO:0007669"/>
    <property type="project" value="TreeGrafter"/>
</dbReference>
<evidence type="ECO:0000256" key="6">
    <source>
        <dbReference type="PROSITE-ProRule" id="PRU00221"/>
    </source>
</evidence>
<reference evidence="8" key="1">
    <citation type="submission" date="2015-08" db="UniProtKB">
        <authorList>
            <consortium name="WormBaseParasite"/>
        </authorList>
    </citation>
    <scope>IDENTIFICATION</scope>
</reference>
<dbReference type="WBParaSite" id="TCONS_00000551.p1">
    <property type="protein sequence ID" value="TCONS_00000551.p1"/>
    <property type="gene ID" value="XLOC_000553"/>
</dbReference>
<dbReference type="Pfam" id="PF00400">
    <property type="entry name" value="WD40"/>
    <property type="match status" value="2"/>
</dbReference>
<keyword evidence="5" id="KW-0539">Nucleus</keyword>
<evidence type="ECO:0000256" key="2">
    <source>
        <dbReference type="ARBA" id="ARBA00005616"/>
    </source>
</evidence>
<dbReference type="PANTHER" id="PTHR19861">
    <property type="entry name" value="WD40 REPEAT PROTEIN SWD2"/>
    <property type="match status" value="1"/>
</dbReference>
<dbReference type="InterPro" id="IPR036322">
    <property type="entry name" value="WD40_repeat_dom_sf"/>
</dbReference>
<keyword evidence="4" id="KW-0677">Repeat</keyword>
<name>A0A0K0EQE6_STRER</name>
<evidence type="ECO:0000256" key="4">
    <source>
        <dbReference type="ARBA" id="ARBA00022737"/>
    </source>
</evidence>
<dbReference type="InterPro" id="IPR001680">
    <property type="entry name" value="WD40_rpt"/>
</dbReference>
<evidence type="ECO:0000313" key="8">
    <source>
        <dbReference type="WBParaSite" id="SSTP_0001167500.1"/>
    </source>
</evidence>
<dbReference type="GO" id="GO:0048188">
    <property type="term" value="C:Set1C/COMPASS complex"/>
    <property type="evidence" value="ECO:0007669"/>
    <property type="project" value="TreeGrafter"/>
</dbReference>
<dbReference type="PROSITE" id="PS50082">
    <property type="entry name" value="WD_REPEATS_2"/>
    <property type="match status" value="1"/>
</dbReference>
<dbReference type="SMART" id="SM00320">
    <property type="entry name" value="WD40"/>
    <property type="match status" value="5"/>
</dbReference>
<dbReference type="AlphaFoldDB" id="A0A0K0EQE6"/>
<dbReference type="PROSITE" id="PS50294">
    <property type="entry name" value="WD_REPEATS_REGION"/>
    <property type="match status" value="1"/>
</dbReference>
<accession>A0A0K0EQE6</accession>
<sequence>MDDNYIFEKSNSPKDTVNNNDYNSTKIIPFSQCKYENFQMRKHFDIVTNKVNSMDVSSCGNFMASSTDDDEIYIFDLLLGSEINNIKIQKYGCNHIIFTNNKLDILHTSTKINNDIRLLSLEEKKYIRYFNGHKNNVLSVSISPNNETFLSSCSDGRIKLWDLRSEECCATSNYCHVNPRVSYDPKGIIYAISEERNIVKFFDSRYMNDRPFKIIPLRSSLRKIKNIKFSLDGRKIIASTDGDFFYLIDTFTNEKMFFEGISNHKNMNFGIDFSPCGKYIVAGSDYGDLIYYDAVEGKFLKKFKSVHKDHVENVIFHKKYFMLITGANDIIFWTPDFDD</sequence>
<dbReference type="WBParaSite" id="SSTP_0001167500.1">
    <property type="protein sequence ID" value="SSTP_0001167500.1"/>
    <property type="gene ID" value="SSTP_0001167500"/>
</dbReference>
<dbReference type="SUPFAM" id="SSF50978">
    <property type="entry name" value="WD40 repeat-like"/>
    <property type="match status" value="1"/>
</dbReference>
<dbReference type="InterPro" id="IPR037867">
    <property type="entry name" value="Swd2/WDR82"/>
</dbReference>
<organism evidence="8">
    <name type="scientific">Strongyloides stercoralis</name>
    <name type="common">Threadworm</name>
    <dbReference type="NCBI Taxonomy" id="6248"/>
    <lineage>
        <taxon>Eukaryota</taxon>
        <taxon>Metazoa</taxon>
        <taxon>Ecdysozoa</taxon>
        <taxon>Nematoda</taxon>
        <taxon>Chromadorea</taxon>
        <taxon>Rhabditida</taxon>
        <taxon>Tylenchina</taxon>
        <taxon>Panagrolaimomorpha</taxon>
        <taxon>Strongyloidoidea</taxon>
        <taxon>Strongyloididae</taxon>
        <taxon>Strongyloides</taxon>
    </lineage>
</organism>
<dbReference type="PANTHER" id="PTHR19861:SF0">
    <property type="entry name" value="WD REPEAT-CONTAINING PROTEIN 82"/>
    <property type="match status" value="1"/>
</dbReference>
<feature type="repeat" description="WD" evidence="6">
    <location>
        <begin position="130"/>
        <end position="171"/>
    </location>
</feature>
<dbReference type="GO" id="GO:0016070">
    <property type="term" value="P:RNA metabolic process"/>
    <property type="evidence" value="ECO:0007669"/>
    <property type="project" value="UniProtKB-ARBA"/>
</dbReference>
<evidence type="ECO:0000256" key="5">
    <source>
        <dbReference type="ARBA" id="ARBA00023242"/>
    </source>
</evidence>
<comment type="similarity">
    <text evidence="2">Belongs to the WD repeat SWD2 family.</text>
</comment>
<comment type="subcellular location">
    <subcellularLocation>
        <location evidence="1">Nucleus</location>
    </subcellularLocation>
</comment>
<evidence type="ECO:0000256" key="3">
    <source>
        <dbReference type="ARBA" id="ARBA00022574"/>
    </source>
</evidence>
<evidence type="ECO:0000313" key="7">
    <source>
        <dbReference type="Proteomes" id="UP000035681"/>
    </source>
</evidence>